<proteinExistence type="predicted"/>
<gene>
    <name evidence="1" type="ORF">Cylst_4025</name>
</gene>
<organism evidence="1 2">
    <name type="scientific">Cylindrospermum stagnale PCC 7417</name>
    <dbReference type="NCBI Taxonomy" id="56107"/>
    <lineage>
        <taxon>Bacteria</taxon>
        <taxon>Bacillati</taxon>
        <taxon>Cyanobacteriota</taxon>
        <taxon>Cyanophyceae</taxon>
        <taxon>Nostocales</taxon>
        <taxon>Nostocaceae</taxon>
        <taxon>Cylindrospermum</taxon>
    </lineage>
</organism>
<dbReference type="PATRIC" id="fig|56107.3.peg.4423"/>
<dbReference type="AlphaFoldDB" id="K9X0J8"/>
<protein>
    <submittedName>
        <fullName evidence="1">Uncharacterized protein</fullName>
    </submittedName>
</protein>
<reference evidence="1 2" key="1">
    <citation type="submission" date="2012-06" db="EMBL/GenBank/DDBJ databases">
        <title>Finished chromosome of genome of Cylindrospermum stagnale PCC 7417.</title>
        <authorList>
            <consortium name="US DOE Joint Genome Institute"/>
            <person name="Gugger M."/>
            <person name="Coursin T."/>
            <person name="Rippka R."/>
            <person name="Tandeau De Marsac N."/>
            <person name="Huntemann M."/>
            <person name="Wei C.-L."/>
            <person name="Han J."/>
            <person name="Detter J.C."/>
            <person name="Han C."/>
            <person name="Tapia R."/>
            <person name="Chen A."/>
            <person name="Kyrpides N."/>
            <person name="Mavromatis K."/>
            <person name="Markowitz V."/>
            <person name="Szeto E."/>
            <person name="Ivanova N."/>
            <person name="Pagani I."/>
            <person name="Pati A."/>
            <person name="Goodwin L."/>
            <person name="Nordberg H.P."/>
            <person name="Cantor M.N."/>
            <person name="Hua S.X."/>
            <person name="Woyke T."/>
            <person name="Kerfeld C.A."/>
        </authorList>
    </citation>
    <scope>NUCLEOTIDE SEQUENCE [LARGE SCALE GENOMIC DNA]</scope>
    <source>
        <strain evidence="1 2">PCC 7417</strain>
    </source>
</reference>
<keyword evidence="2" id="KW-1185">Reference proteome</keyword>
<name>K9X0J8_9NOST</name>
<dbReference type="HOGENOM" id="CLU_3414655_0_0_3"/>
<dbReference type="KEGG" id="csg:Cylst_4025"/>
<evidence type="ECO:0000313" key="1">
    <source>
        <dbReference type="EMBL" id="AFZ26135.1"/>
    </source>
</evidence>
<dbReference type="Proteomes" id="UP000010475">
    <property type="component" value="Chromosome"/>
</dbReference>
<dbReference type="EMBL" id="CP003642">
    <property type="protein sequence ID" value="AFZ26135.1"/>
    <property type="molecule type" value="Genomic_DNA"/>
</dbReference>
<evidence type="ECO:0000313" key="2">
    <source>
        <dbReference type="Proteomes" id="UP000010475"/>
    </source>
</evidence>
<sequence>MEKLEIENNPIQRKICPVKPESICTFD</sequence>
<accession>K9X0J8</accession>